<dbReference type="SUPFAM" id="SSF57196">
    <property type="entry name" value="EGF/Laminin"/>
    <property type="match status" value="1"/>
</dbReference>
<keyword evidence="10" id="KW-0325">Glycoprotein</keyword>
<dbReference type="CDD" id="cd00112">
    <property type="entry name" value="LDLa"/>
    <property type="match status" value="4"/>
</dbReference>
<evidence type="ECO:0000256" key="5">
    <source>
        <dbReference type="ARBA" id="ARBA00022737"/>
    </source>
</evidence>
<dbReference type="FunFam" id="4.10.400.10:FF:000147">
    <property type="entry name" value="Low-density lipoprotein receptor-related protein 2"/>
    <property type="match status" value="1"/>
</dbReference>
<evidence type="ECO:0000313" key="14">
    <source>
        <dbReference type="EMBL" id="KAG2459292.1"/>
    </source>
</evidence>
<protein>
    <submittedName>
        <fullName evidence="14">LRP2 protein</fullName>
    </submittedName>
</protein>
<dbReference type="Pfam" id="PF00057">
    <property type="entry name" value="Ldl_recept_a"/>
    <property type="match status" value="4"/>
</dbReference>
<dbReference type="Gene3D" id="4.10.400.10">
    <property type="entry name" value="Low-density Lipoprotein Receptor"/>
    <property type="match status" value="4"/>
</dbReference>
<dbReference type="Pfam" id="PF00058">
    <property type="entry name" value="Ldl_recept_b"/>
    <property type="match status" value="3"/>
</dbReference>
<dbReference type="InterPro" id="IPR000742">
    <property type="entry name" value="EGF"/>
</dbReference>
<keyword evidence="3" id="KW-0254">Endocytosis</keyword>
<dbReference type="EMBL" id="JAATIS010005477">
    <property type="protein sequence ID" value="KAG2459292.1"/>
    <property type="molecule type" value="Genomic_DNA"/>
</dbReference>
<evidence type="ECO:0000313" key="15">
    <source>
        <dbReference type="Proteomes" id="UP000886611"/>
    </source>
</evidence>
<sequence>MAFRLHVEEFDDDDDHVFLWPGPVCSSSVVAQGVRRDSIAVQMGAAFLEAGDVMELLTVQTTRMKVAVVKYPVCAQLTCANGACYNHSQRCDGLLNCRDASDEANCTNRCNSNQFQCANGECIPKTYLCDHDDDCGDQSDERNCTYPTCSGSYFTCPSGRCIHQSWLCDGDDDCEDNTDETGCELSNRECYPGEWPCPSSGLCIPLEKVCDGREDCTFGEDETNTTAGRNCTGVPSLIFSNGRDLLMGDIHGRSLRTLVHSTNRGIAVGVDYHYQLRRIFYSDTMQDKVFSVDVDGSRVQVVLNVSVDYPVNLAVDWINNKLYVVEGRVNRIDMVDLDGSNRVTLIAESLGIPTGIAVDPTVGYLFFSDWDSLNGEPGLERAFMDGTNRYELVKSKLGWPAGVTVDIVSQRVYWVDSRYDYVETVTYDGLYRKTVIYGGSLIPHPYGLSMFEHYVYYTDWTRMAVMRANKFSESSPQVIFPSPLTPYGVTVYHSLRQPFVRNPCGNNKGGCEQICVLSHRTDNDGLGYRCKCRMGFDLHPDGKHCVALSQFLLFSSQLAIRGIPFNLSTQEDVVLPITHSPSYFVGVDYSAEDETIFFSDTTRDVIYKQKLDGTGRETLAANRVESVEDLAYDWISKNLYWTDPRYRCISVMKLADKSRRAIIQNLNSPRSIVVHPEIG</sequence>
<evidence type="ECO:0000256" key="12">
    <source>
        <dbReference type="PROSITE-ProRule" id="PRU00461"/>
    </source>
</evidence>
<evidence type="ECO:0000256" key="8">
    <source>
        <dbReference type="ARBA" id="ARBA00023157"/>
    </source>
</evidence>
<feature type="non-terminal residue" evidence="14">
    <location>
        <position position="679"/>
    </location>
</feature>
<feature type="disulfide bond" evidence="11">
    <location>
        <begin position="149"/>
        <end position="161"/>
    </location>
</feature>
<dbReference type="GO" id="GO:0043235">
    <property type="term" value="C:receptor complex"/>
    <property type="evidence" value="ECO:0007669"/>
    <property type="project" value="TreeGrafter"/>
</dbReference>
<organism evidence="14 15">
    <name type="scientific">Polypterus senegalus</name>
    <name type="common">Senegal bichir</name>
    <dbReference type="NCBI Taxonomy" id="55291"/>
    <lineage>
        <taxon>Eukaryota</taxon>
        <taxon>Metazoa</taxon>
        <taxon>Chordata</taxon>
        <taxon>Craniata</taxon>
        <taxon>Vertebrata</taxon>
        <taxon>Euteleostomi</taxon>
        <taxon>Actinopterygii</taxon>
        <taxon>Polypteriformes</taxon>
        <taxon>Polypteridae</taxon>
        <taxon>Polypterus</taxon>
    </lineage>
</organism>
<feature type="domain" description="EGF-like" evidence="13">
    <location>
        <begin position="503"/>
        <end position="546"/>
    </location>
</feature>
<keyword evidence="7" id="KW-0472">Membrane</keyword>
<comment type="subcellular location">
    <subcellularLocation>
        <location evidence="1">Membrane</location>
        <topology evidence="1">Single-pass membrane protein</topology>
    </subcellularLocation>
</comment>
<dbReference type="PROSITE" id="PS51120">
    <property type="entry name" value="LDLRB"/>
    <property type="match status" value="4"/>
</dbReference>
<keyword evidence="9" id="KW-0675">Receptor</keyword>
<dbReference type="FunFam" id="2.120.10.30:FF:000057">
    <property type="entry name" value="Low-density lipoprotein receptor-related protein 2"/>
    <property type="match status" value="1"/>
</dbReference>
<dbReference type="PANTHER" id="PTHR22722:SF11">
    <property type="entry name" value="LOW-DENSITY LIPOPROTEIN RECEPTOR-RELATED PROTEIN 2"/>
    <property type="match status" value="1"/>
</dbReference>
<dbReference type="GO" id="GO:0016324">
    <property type="term" value="C:apical plasma membrane"/>
    <property type="evidence" value="ECO:0007669"/>
    <property type="project" value="TreeGrafter"/>
</dbReference>
<dbReference type="GO" id="GO:0006898">
    <property type="term" value="P:receptor-mediated endocytosis"/>
    <property type="evidence" value="ECO:0007669"/>
    <property type="project" value="TreeGrafter"/>
</dbReference>
<feature type="repeat" description="LDL-receptor class B" evidence="12">
    <location>
        <begin position="410"/>
        <end position="454"/>
    </location>
</feature>
<feature type="disulfide bond" evidence="11">
    <location>
        <begin position="168"/>
        <end position="183"/>
    </location>
</feature>
<dbReference type="GO" id="GO:0042562">
    <property type="term" value="F:hormone binding"/>
    <property type="evidence" value="ECO:0007669"/>
    <property type="project" value="TreeGrafter"/>
</dbReference>
<dbReference type="SMART" id="SM00135">
    <property type="entry name" value="LY"/>
    <property type="match status" value="7"/>
</dbReference>
<dbReference type="InterPro" id="IPR000033">
    <property type="entry name" value="LDLR_classB_rpt"/>
</dbReference>
<feature type="repeat" description="LDL-receptor class B" evidence="12">
    <location>
        <begin position="277"/>
        <end position="319"/>
    </location>
</feature>
<keyword evidence="15" id="KW-1185">Reference proteome</keyword>
<dbReference type="PROSITE" id="PS50068">
    <property type="entry name" value="LDLRA_2"/>
    <property type="match status" value="4"/>
</dbReference>
<dbReference type="InterPro" id="IPR002172">
    <property type="entry name" value="LDrepeatLR_classA_rpt"/>
</dbReference>
<evidence type="ECO:0000256" key="7">
    <source>
        <dbReference type="ARBA" id="ARBA00023136"/>
    </source>
</evidence>
<evidence type="ECO:0000256" key="4">
    <source>
        <dbReference type="ARBA" id="ARBA00022692"/>
    </source>
</evidence>
<dbReference type="InterPro" id="IPR036055">
    <property type="entry name" value="LDL_receptor-like_sf"/>
</dbReference>
<evidence type="ECO:0000256" key="1">
    <source>
        <dbReference type="ARBA" id="ARBA00004167"/>
    </source>
</evidence>
<accession>A0A8X7WZW1</accession>
<evidence type="ECO:0000256" key="10">
    <source>
        <dbReference type="ARBA" id="ARBA00023180"/>
    </source>
</evidence>
<dbReference type="SUPFAM" id="SSF63825">
    <property type="entry name" value="YWTD domain"/>
    <property type="match status" value="2"/>
</dbReference>
<dbReference type="InterPro" id="IPR051221">
    <property type="entry name" value="LDLR-related"/>
</dbReference>
<gene>
    <name evidence="14" type="primary">Lrp2_1</name>
    <name evidence="14" type="ORF">GTO96_0019894</name>
</gene>
<feature type="disulfide bond" evidence="11">
    <location>
        <begin position="156"/>
        <end position="174"/>
    </location>
</feature>
<feature type="disulfide bond" evidence="11">
    <location>
        <begin position="110"/>
        <end position="122"/>
    </location>
</feature>
<proteinExistence type="predicted"/>
<dbReference type="Gene3D" id="2.120.10.30">
    <property type="entry name" value="TolB, C-terminal domain"/>
    <property type="match status" value="2"/>
</dbReference>
<keyword evidence="4" id="KW-0812">Transmembrane</keyword>
<dbReference type="PRINTS" id="PR00261">
    <property type="entry name" value="LDLRECEPTOR"/>
</dbReference>
<dbReference type="InterPro" id="IPR023415">
    <property type="entry name" value="LDLR_class-A_CS"/>
</dbReference>
<dbReference type="PANTHER" id="PTHR22722">
    <property type="entry name" value="LOW-DENSITY LIPOPROTEIN RECEPTOR-RELATED PROTEIN 2-RELATED"/>
    <property type="match status" value="1"/>
</dbReference>
<evidence type="ECO:0000256" key="2">
    <source>
        <dbReference type="ARBA" id="ARBA00022536"/>
    </source>
</evidence>
<evidence type="ECO:0000259" key="13">
    <source>
        <dbReference type="SMART" id="SM00181"/>
    </source>
</evidence>
<reference evidence="14 15" key="1">
    <citation type="journal article" date="2021" name="Cell">
        <title>Tracing the genetic footprints of vertebrate landing in non-teleost ray-finned fishes.</title>
        <authorList>
            <person name="Bi X."/>
            <person name="Wang K."/>
            <person name="Yang L."/>
            <person name="Pan H."/>
            <person name="Jiang H."/>
            <person name="Wei Q."/>
            <person name="Fang M."/>
            <person name="Yu H."/>
            <person name="Zhu C."/>
            <person name="Cai Y."/>
            <person name="He Y."/>
            <person name="Gan X."/>
            <person name="Zeng H."/>
            <person name="Yu D."/>
            <person name="Zhu Y."/>
            <person name="Jiang H."/>
            <person name="Qiu Q."/>
            <person name="Yang H."/>
            <person name="Zhang Y.E."/>
            <person name="Wang W."/>
            <person name="Zhu M."/>
            <person name="He S."/>
            <person name="Zhang G."/>
        </authorList>
    </citation>
    <scope>NUCLEOTIDE SEQUENCE [LARGE SCALE GENOMIC DNA]</scope>
    <source>
        <strain evidence="14">Bchr_013</strain>
    </source>
</reference>
<comment type="caution">
    <text evidence="11">Lacks conserved residue(s) required for the propagation of feature annotation.</text>
</comment>
<dbReference type="Proteomes" id="UP000886611">
    <property type="component" value="Unassembled WGS sequence"/>
</dbReference>
<feature type="disulfide bond" evidence="11">
    <location>
        <begin position="129"/>
        <end position="144"/>
    </location>
</feature>
<dbReference type="FunFam" id="4.10.400.10:FF:000004">
    <property type="entry name" value="Low-density lipoprotein receptor-related protein 1"/>
    <property type="match status" value="1"/>
</dbReference>
<dbReference type="SMART" id="SM00181">
    <property type="entry name" value="EGF"/>
    <property type="match status" value="1"/>
</dbReference>
<dbReference type="SMART" id="SM00192">
    <property type="entry name" value="LDLa"/>
    <property type="match status" value="4"/>
</dbReference>
<dbReference type="SUPFAM" id="SSF57424">
    <property type="entry name" value="LDL receptor-like module"/>
    <property type="match status" value="4"/>
</dbReference>
<evidence type="ECO:0000256" key="6">
    <source>
        <dbReference type="ARBA" id="ARBA00022989"/>
    </source>
</evidence>
<feature type="repeat" description="LDL-receptor class B" evidence="12">
    <location>
        <begin position="594"/>
        <end position="636"/>
    </location>
</feature>
<feature type="disulfide bond" evidence="11">
    <location>
        <begin position="91"/>
        <end position="106"/>
    </location>
</feature>
<keyword evidence="2" id="KW-0245">EGF-like domain</keyword>
<evidence type="ECO:0000256" key="3">
    <source>
        <dbReference type="ARBA" id="ARBA00022583"/>
    </source>
</evidence>
<keyword evidence="8 11" id="KW-1015">Disulfide bond</keyword>
<keyword evidence="6" id="KW-1133">Transmembrane helix</keyword>
<feature type="disulfide bond" evidence="11">
    <location>
        <begin position="79"/>
        <end position="97"/>
    </location>
</feature>
<feature type="repeat" description="LDL-receptor class B" evidence="12">
    <location>
        <begin position="320"/>
        <end position="362"/>
    </location>
</feature>
<comment type="caution">
    <text evidence="14">The sequence shown here is derived from an EMBL/GenBank/DDBJ whole genome shotgun (WGS) entry which is preliminary data.</text>
</comment>
<dbReference type="InterPro" id="IPR011042">
    <property type="entry name" value="6-blade_b-propeller_TolB-like"/>
</dbReference>
<evidence type="ECO:0000256" key="11">
    <source>
        <dbReference type="PROSITE-ProRule" id="PRU00124"/>
    </source>
</evidence>
<feature type="disulfide bond" evidence="11">
    <location>
        <begin position="117"/>
        <end position="135"/>
    </location>
</feature>
<keyword evidence="5" id="KW-0677">Repeat</keyword>
<evidence type="ECO:0000256" key="9">
    <source>
        <dbReference type="ARBA" id="ARBA00023170"/>
    </source>
</evidence>
<name>A0A8X7WZW1_POLSE</name>
<dbReference type="FunFam" id="4.10.400.10:FF:000011">
    <property type="entry name" value="Low-density lipoprotein receptor-related protein 1"/>
    <property type="match status" value="1"/>
</dbReference>
<dbReference type="AlphaFoldDB" id="A0A8X7WZW1"/>
<dbReference type="PROSITE" id="PS01209">
    <property type="entry name" value="LDLRA_1"/>
    <property type="match status" value="2"/>
</dbReference>
<feature type="non-terminal residue" evidence="14">
    <location>
        <position position="1"/>
    </location>
</feature>